<dbReference type="GO" id="GO:0004518">
    <property type="term" value="F:nuclease activity"/>
    <property type="evidence" value="ECO:0007669"/>
    <property type="project" value="UniProtKB-KW"/>
</dbReference>
<keyword evidence="3 5" id="KW-0540">Nuclease</keyword>
<dbReference type="AlphaFoldDB" id="Q0RF66"/>
<evidence type="ECO:0000256" key="2">
    <source>
        <dbReference type="ARBA" id="ARBA00022517"/>
    </source>
</evidence>
<feature type="compositionally biased region" description="Low complexity" evidence="6">
    <location>
        <begin position="173"/>
        <end position="205"/>
    </location>
</feature>
<dbReference type="InterPro" id="IPR037027">
    <property type="entry name" value="YqgF/RNaseH-like_dom_sf"/>
</dbReference>
<dbReference type="CDD" id="cd16964">
    <property type="entry name" value="YqgF"/>
    <property type="match status" value="1"/>
</dbReference>
<feature type="region of interest" description="Disordered" evidence="6">
    <location>
        <begin position="1"/>
        <end position="29"/>
    </location>
</feature>
<evidence type="ECO:0000256" key="6">
    <source>
        <dbReference type="SAM" id="MobiDB-lite"/>
    </source>
</evidence>
<dbReference type="InterPro" id="IPR006641">
    <property type="entry name" value="YqgF/RNaseH-like_dom"/>
</dbReference>
<keyword evidence="1 5" id="KW-0963">Cytoplasm</keyword>
<sequence>MSGPGNGPGGGPGNGPGDGSGSGPDLRRGVRIGVDVGSVRVGVAASDPGGVLAVPVTTLARDKRHNADIEQLVQIVRDRQAVEVVVGLPRQMSGQEGRAVQLVRQYVEVLAERIAPVPVRFVDERLTTVAAHRRMAERGVRSRARRSLVDQEAAVQILQHDLDSRPRGGAPGVAGSTGASSTGAPSTEAASADAASADAASQDER</sequence>
<dbReference type="KEGG" id="fal:FRAAL5251"/>
<evidence type="ECO:0000256" key="5">
    <source>
        <dbReference type="HAMAP-Rule" id="MF_00651"/>
    </source>
</evidence>
<gene>
    <name evidence="8" type="ordered locus">FRAAL5251</name>
</gene>
<dbReference type="SUPFAM" id="SSF53098">
    <property type="entry name" value="Ribonuclease H-like"/>
    <property type="match status" value="1"/>
</dbReference>
<dbReference type="GO" id="GO:0016788">
    <property type="term" value="F:hydrolase activity, acting on ester bonds"/>
    <property type="evidence" value="ECO:0007669"/>
    <property type="project" value="UniProtKB-UniRule"/>
</dbReference>
<comment type="function">
    <text evidence="5">Could be a nuclease involved in processing of the 5'-end of pre-16S rRNA.</text>
</comment>
<feature type="compositionally biased region" description="Gly residues" evidence="6">
    <location>
        <begin position="1"/>
        <end position="22"/>
    </location>
</feature>
<proteinExistence type="inferred from homology"/>
<dbReference type="HOGENOM" id="CLU_098240_0_1_11"/>
<dbReference type="STRING" id="326424.FRAAL5251"/>
<dbReference type="Pfam" id="PF03652">
    <property type="entry name" value="RuvX"/>
    <property type="match status" value="1"/>
</dbReference>
<organism evidence="8 9">
    <name type="scientific">Frankia alni (strain DSM 45986 / CECT 9034 / ACN14a)</name>
    <dbReference type="NCBI Taxonomy" id="326424"/>
    <lineage>
        <taxon>Bacteria</taxon>
        <taxon>Bacillati</taxon>
        <taxon>Actinomycetota</taxon>
        <taxon>Actinomycetes</taxon>
        <taxon>Frankiales</taxon>
        <taxon>Frankiaceae</taxon>
        <taxon>Frankia</taxon>
    </lineage>
</organism>
<protein>
    <recommendedName>
        <fullName evidence="5">Putative pre-16S rRNA nuclease</fullName>
        <ecNumber evidence="5">3.1.-.-</ecNumber>
    </recommendedName>
</protein>
<comment type="subcellular location">
    <subcellularLocation>
        <location evidence="5">Cytoplasm</location>
    </subcellularLocation>
</comment>
<evidence type="ECO:0000313" key="9">
    <source>
        <dbReference type="Proteomes" id="UP000000657"/>
    </source>
</evidence>
<keyword evidence="4 5" id="KW-0378">Hydrolase</keyword>
<feature type="region of interest" description="Disordered" evidence="6">
    <location>
        <begin position="159"/>
        <end position="205"/>
    </location>
</feature>
<dbReference type="RefSeq" id="WP_011606342.1">
    <property type="nucleotide sequence ID" value="NC_008278.1"/>
</dbReference>
<dbReference type="GO" id="GO:0000967">
    <property type="term" value="P:rRNA 5'-end processing"/>
    <property type="evidence" value="ECO:0007669"/>
    <property type="project" value="UniProtKB-UniRule"/>
</dbReference>
<comment type="similarity">
    <text evidence="5">Belongs to the YqgF HJR family.</text>
</comment>
<dbReference type="GO" id="GO:0005829">
    <property type="term" value="C:cytosol"/>
    <property type="evidence" value="ECO:0007669"/>
    <property type="project" value="TreeGrafter"/>
</dbReference>
<dbReference type="SMART" id="SM00732">
    <property type="entry name" value="YqgFc"/>
    <property type="match status" value="1"/>
</dbReference>
<dbReference type="EMBL" id="CT573213">
    <property type="protein sequence ID" value="CAJ63884.1"/>
    <property type="molecule type" value="Genomic_DNA"/>
</dbReference>
<evidence type="ECO:0000256" key="4">
    <source>
        <dbReference type="ARBA" id="ARBA00022801"/>
    </source>
</evidence>
<keyword evidence="2 5" id="KW-0690">Ribosome biogenesis</keyword>
<evidence type="ECO:0000256" key="1">
    <source>
        <dbReference type="ARBA" id="ARBA00022490"/>
    </source>
</evidence>
<evidence type="ECO:0000313" key="8">
    <source>
        <dbReference type="EMBL" id="CAJ63884.1"/>
    </source>
</evidence>
<reference evidence="8 9" key="1">
    <citation type="journal article" date="2007" name="Genome Res.">
        <title>Genome characteristics of facultatively symbiotic Frankia sp. strains reflect host range and host plant biogeography.</title>
        <authorList>
            <person name="Normand P."/>
            <person name="Lapierre P."/>
            <person name="Tisa L.S."/>
            <person name="Gogarten J.P."/>
            <person name="Alloisio N."/>
            <person name="Bagnarol E."/>
            <person name="Bassi C.A."/>
            <person name="Berry A.M."/>
            <person name="Bickhart D.M."/>
            <person name="Choisne N."/>
            <person name="Couloux A."/>
            <person name="Cournoyer B."/>
            <person name="Cruveiller S."/>
            <person name="Daubin V."/>
            <person name="Demange N."/>
            <person name="Francino M.P."/>
            <person name="Goltsman E."/>
            <person name="Huang Y."/>
            <person name="Kopp O.R."/>
            <person name="Labarre L."/>
            <person name="Lapidus A."/>
            <person name="Lavire C."/>
            <person name="Marechal J."/>
            <person name="Martinez M."/>
            <person name="Mastronunzio J.E."/>
            <person name="Mullin B.C."/>
            <person name="Niemann J."/>
            <person name="Pujic P."/>
            <person name="Rawnsley T."/>
            <person name="Rouy Z."/>
            <person name="Schenowitz C."/>
            <person name="Sellstedt A."/>
            <person name="Tavares F."/>
            <person name="Tomkins J.P."/>
            <person name="Vallenet D."/>
            <person name="Valverde C."/>
            <person name="Wall L.G."/>
            <person name="Wang Y."/>
            <person name="Medigue C."/>
            <person name="Benson D.R."/>
        </authorList>
    </citation>
    <scope>NUCLEOTIDE SEQUENCE [LARGE SCALE GENOMIC DNA]</scope>
    <source>
        <strain evidence="9">DSM 45986 / CECT 9034 / ACN14a</strain>
    </source>
</reference>
<dbReference type="NCBIfam" id="TIGR00250">
    <property type="entry name" value="RNAse_H_YqgF"/>
    <property type="match status" value="1"/>
</dbReference>
<dbReference type="PANTHER" id="PTHR33317">
    <property type="entry name" value="POLYNUCLEOTIDYL TRANSFERASE, RIBONUCLEASE H-LIKE SUPERFAMILY PROTEIN"/>
    <property type="match status" value="1"/>
</dbReference>
<accession>Q0RF66</accession>
<evidence type="ECO:0000256" key="3">
    <source>
        <dbReference type="ARBA" id="ARBA00022722"/>
    </source>
</evidence>
<keyword evidence="9" id="KW-1185">Reference proteome</keyword>
<dbReference type="InterPro" id="IPR012337">
    <property type="entry name" value="RNaseH-like_sf"/>
</dbReference>
<dbReference type="Gene3D" id="3.30.420.140">
    <property type="entry name" value="YqgF/RNase H-like domain"/>
    <property type="match status" value="1"/>
</dbReference>
<dbReference type="eggNOG" id="COG0816">
    <property type="taxonomic scope" value="Bacteria"/>
</dbReference>
<evidence type="ECO:0000259" key="7">
    <source>
        <dbReference type="SMART" id="SM00732"/>
    </source>
</evidence>
<name>Q0RF66_FRAAA</name>
<dbReference type="HAMAP" id="MF_00651">
    <property type="entry name" value="Nuclease_YqgF"/>
    <property type="match status" value="1"/>
</dbReference>
<dbReference type="InterPro" id="IPR005227">
    <property type="entry name" value="YqgF"/>
</dbReference>
<dbReference type="EC" id="3.1.-.-" evidence="5"/>
<dbReference type="Proteomes" id="UP000000657">
    <property type="component" value="Chromosome"/>
</dbReference>
<dbReference type="PANTHER" id="PTHR33317:SF4">
    <property type="entry name" value="POLYNUCLEOTIDYL TRANSFERASE, RIBONUCLEASE H-LIKE SUPERFAMILY PROTEIN"/>
    <property type="match status" value="1"/>
</dbReference>
<feature type="domain" description="YqgF/RNase H-like" evidence="7">
    <location>
        <begin position="29"/>
        <end position="131"/>
    </location>
</feature>